<dbReference type="InterPro" id="IPR018114">
    <property type="entry name" value="TRYPSIN_HIS"/>
</dbReference>
<dbReference type="Pfam" id="PF00089">
    <property type="entry name" value="Trypsin"/>
    <property type="match status" value="1"/>
</dbReference>
<reference evidence="4 5" key="2">
    <citation type="submission" date="2022-06" db="EMBL/GenBank/DDBJ databases">
        <title>Genomic Encyclopedia of Type Strains, Phase I: the one thousand microbial genomes (KMG-I) project.</title>
        <authorList>
            <person name="Kyrpides N."/>
        </authorList>
    </citation>
    <scope>NUCLEOTIDE SEQUENCE [LARGE SCALE GENOMIC DNA]</scope>
    <source>
        <strain evidence="4 5">DSM 43889</strain>
    </source>
</reference>
<dbReference type="PROSITE" id="PS50240">
    <property type="entry name" value="TRYPSIN_DOM"/>
    <property type="match status" value="1"/>
</dbReference>
<dbReference type="InterPro" id="IPR001254">
    <property type="entry name" value="Trypsin_dom"/>
</dbReference>
<dbReference type="EMBL" id="AUBJ02000001">
    <property type="protein sequence ID" value="MCP2334391.1"/>
    <property type="molecule type" value="Genomic_DNA"/>
</dbReference>
<dbReference type="Gene3D" id="2.40.10.10">
    <property type="entry name" value="Trypsin-like serine proteases"/>
    <property type="match status" value="1"/>
</dbReference>
<gene>
    <name evidence="4" type="ORF">G443_004661</name>
</gene>
<keyword evidence="2" id="KW-1015">Disulfide bond</keyword>
<dbReference type="InterPro" id="IPR001314">
    <property type="entry name" value="Peptidase_S1A"/>
</dbReference>
<organism evidence="4 5">
    <name type="scientific">Actinoalloteichus caeruleus DSM 43889</name>
    <dbReference type="NCBI Taxonomy" id="1120930"/>
    <lineage>
        <taxon>Bacteria</taxon>
        <taxon>Bacillati</taxon>
        <taxon>Actinomycetota</taxon>
        <taxon>Actinomycetes</taxon>
        <taxon>Pseudonocardiales</taxon>
        <taxon>Pseudonocardiaceae</taxon>
        <taxon>Actinoalloteichus</taxon>
        <taxon>Actinoalloteichus cyanogriseus</taxon>
    </lineage>
</organism>
<accession>A0ABT1JRW7</accession>
<reference evidence="4 5" key="1">
    <citation type="submission" date="2013-07" db="EMBL/GenBank/DDBJ databases">
        <authorList>
            <consortium name="DOE Joint Genome Institute"/>
            <person name="Reeve W."/>
            <person name="Huntemann M."/>
            <person name="Han J."/>
            <person name="Chen A."/>
            <person name="Kyrpides N."/>
            <person name="Mavromatis K."/>
            <person name="Markowitz V."/>
            <person name="Palaniappan K."/>
            <person name="Ivanova N."/>
            <person name="Schaumberg A."/>
            <person name="Pati A."/>
            <person name="Liolios K."/>
            <person name="Nordberg H.P."/>
            <person name="Cantor M.N."/>
            <person name="Hua S.X."/>
            <person name="Woyke T."/>
        </authorList>
    </citation>
    <scope>NUCLEOTIDE SEQUENCE [LARGE SCALE GENOMIC DNA]</scope>
    <source>
        <strain evidence="4 5">DSM 43889</strain>
    </source>
</reference>
<evidence type="ECO:0000256" key="1">
    <source>
        <dbReference type="ARBA" id="ARBA00007664"/>
    </source>
</evidence>
<evidence type="ECO:0000256" key="2">
    <source>
        <dbReference type="ARBA" id="ARBA00023157"/>
    </source>
</evidence>
<protein>
    <submittedName>
        <fullName evidence="4">Trypsin</fullName>
    </submittedName>
</protein>
<evidence type="ECO:0000313" key="5">
    <source>
        <dbReference type="Proteomes" id="UP000791080"/>
    </source>
</evidence>
<comment type="caution">
    <text evidence="4">The sequence shown here is derived from an EMBL/GenBank/DDBJ whole genome shotgun (WGS) entry which is preliminary data.</text>
</comment>
<dbReference type="SUPFAM" id="SSF50494">
    <property type="entry name" value="Trypsin-like serine proteases"/>
    <property type="match status" value="1"/>
</dbReference>
<dbReference type="Proteomes" id="UP000791080">
    <property type="component" value="Unassembled WGS sequence"/>
</dbReference>
<dbReference type="PROSITE" id="PS00134">
    <property type="entry name" value="TRYPSIN_HIS"/>
    <property type="match status" value="1"/>
</dbReference>
<feature type="domain" description="Peptidase S1" evidence="3">
    <location>
        <begin position="53"/>
        <end position="282"/>
    </location>
</feature>
<dbReference type="InterPro" id="IPR050430">
    <property type="entry name" value="Peptidase_S1"/>
</dbReference>
<dbReference type="PANTHER" id="PTHR24276:SF98">
    <property type="entry name" value="FI18310P1-RELATED"/>
    <property type="match status" value="1"/>
</dbReference>
<name>A0ABT1JRW7_ACTCY</name>
<dbReference type="PANTHER" id="PTHR24276">
    <property type="entry name" value="POLYSERASE-RELATED"/>
    <property type="match status" value="1"/>
</dbReference>
<dbReference type="InterPro" id="IPR009003">
    <property type="entry name" value="Peptidase_S1_PA"/>
</dbReference>
<sequence length="286" mass="29122">MRGYGGGRRGRARRVAGLVLAGIVLSGVLAAAAPVRVDRTASEPRTAGSRTNVVGGEPVPVDDYPWAVHLTTRNGVVFCAGALVAADRVVTAAHCLLGASADRVRVVVGRTDSGGAEGQSLPVDGLWVHPEFTTAVRGDDVGLLRLATPVDRATIAVAGPSDTDPYRPGTAAEVVGWGAEEEGGLPGGPLRRVVVTTLSAEDCARSHPEVDGDRMVCAEDAAGRAGFCQGDSGAPLVAEGLLVGLASFSAGCASEDPGVHTRLSHHRDTLEGVDDWSRAVAGTPGA</sequence>
<proteinExistence type="inferred from homology"/>
<evidence type="ECO:0000259" key="3">
    <source>
        <dbReference type="PROSITE" id="PS50240"/>
    </source>
</evidence>
<dbReference type="PRINTS" id="PR00722">
    <property type="entry name" value="CHYMOTRYPSIN"/>
</dbReference>
<dbReference type="RefSeq" id="WP_051314213.1">
    <property type="nucleotide sequence ID" value="NZ_AUBJ02000001.1"/>
</dbReference>
<comment type="similarity">
    <text evidence="1">Belongs to the peptidase S1 family.</text>
</comment>
<dbReference type="InterPro" id="IPR043504">
    <property type="entry name" value="Peptidase_S1_PA_chymotrypsin"/>
</dbReference>
<keyword evidence="5" id="KW-1185">Reference proteome</keyword>
<dbReference type="CDD" id="cd00190">
    <property type="entry name" value="Tryp_SPc"/>
    <property type="match status" value="1"/>
</dbReference>
<evidence type="ECO:0000313" key="4">
    <source>
        <dbReference type="EMBL" id="MCP2334391.1"/>
    </source>
</evidence>
<dbReference type="SMART" id="SM00020">
    <property type="entry name" value="Tryp_SPc"/>
    <property type="match status" value="1"/>
</dbReference>